<evidence type="ECO:0000313" key="3">
    <source>
        <dbReference type="Proteomes" id="UP000007800"/>
    </source>
</evidence>
<dbReference type="RefSeq" id="XP_002766415.1">
    <property type="nucleotide sequence ID" value="XM_002766369.1"/>
</dbReference>
<dbReference type="PANTHER" id="PTHR43686">
    <property type="entry name" value="SULFURTRANSFERASE-RELATED"/>
    <property type="match status" value="1"/>
</dbReference>
<evidence type="ECO:0000313" key="2">
    <source>
        <dbReference type="EMBL" id="EEQ99132.1"/>
    </source>
</evidence>
<name>C5LVW0_PERM5</name>
<organism evidence="3">
    <name type="scientific">Perkinsus marinus (strain ATCC 50983 / TXsc)</name>
    <dbReference type="NCBI Taxonomy" id="423536"/>
    <lineage>
        <taxon>Eukaryota</taxon>
        <taxon>Sar</taxon>
        <taxon>Alveolata</taxon>
        <taxon>Perkinsozoa</taxon>
        <taxon>Perkinsea</taxon>
        <taxon>Perkinsida</taxon>
        <taxon>Perkinsidae</taxon>
        <taxon>Perkinsus</taxon>
    </lineage>
</organism>
<protein>
    <recommendedName>
        <fullName evidence="1">Aminotransferase class V domain-containing protein</fullName>
    </recommendedName>
</protein>
<sequence>TLPLCPVKGTASVECLEQALKKVDCWLKSTKMGQRSSQVMDYNRHHHNSAIPVVVLSACSNICGVRLDIPTVSTLIHEYNGVVAWDLAAIAAHDKVDMNPSTHPNGYIDFAFVSPHKLIGGPGSSGLLLCKKKRQTNAVPAVCGGGVVLYVSQRGHRYLDDFEEREEA</sequence>
<dbReference type="AlphaFoldDB" id="C5LVW0"/>
<dbReference type="InterPro" id="IPR015421">
    <property type="entry name" value="PyrdxlP-dep_Trfase_major"/>
</dbReference>
<dbReference type="GeneID" id="9044634"/>
<feature type="domain" description="Aminotransferase class V" evidence="1">
    <location>
        <begin position="19"/>
        <end position="155"/>
    </location>
</feature>
<gene>
    <name evidence="2" type="ORF">Pmar_PMAR014207</name>
</gene>
<dbReference type="OrthoDB" id="420046at2759"/>
<dbReference type="InParanoid" id="C5LVW0"/>
<keyword evidence="3" id="KW-1185">Reference proteome</keyword>
<feature type="non-terminal residue" evidence="2">
    <location>
        <position position="1"/>
    </location>
</feature>
<proteinExistence type="predicted"/>
<feature type="non-terminal residue" evidence="2">
    <location>
        <position position="168"/>
    </location>
</feature>
<dbReference type="EMBL" id="GG686018">
    <property type="protein sequence ID" value="EEQ99132.1"/>
    <property type="molecule type" value="Genomic_DNA"/>
</dbReference>
<dbReference type="SUPFAM" id="SSF53383">
    <property type="entry name" value="PLP-dependent transferases"/>
    <property type="match status" value="1"/>
</dbReference>
<dbReference type="InterPro" id="IPR000192">
    <property type="entry name" value="Aminotrans_V_dom"/>
</dbReference>
<dbReference type="Gene3D" id="3.40.640.10">
    <property type="entry name" value="Type I PLP-dependent aspartate aminotransferase-like (Major domain)"/>
    <property type="match status" value="1"/>
</dbReference>
<dbReference type="PANTHER" id="PTHR43686:SF1">
    <property type="entry name" value="AMINOTRAN_5 DOMAIN-CONTAINING PROTEIN"/>
    <property type="match status" value="1"/>
</dbReference>
<accession>C5LVW0</accession>
<dbReference type="Proteomes" id="UP000007800">
    <property type="component" value="Unassembled WGS sequence"/>
</dbReference>
<dbReference type="Pfam" id="PF00266">
    <property type="entry name" value="Aminotran_5"/>
    <property type="match status" value="1"/>
</dbReference>
<reference evidence="2 3" key="1">
    <citation type="submission" date="2008-07" db="EMBL/GenBank/DDBJ databases">
        <authorList>
            <person name="El-Sayed N."/>
            <person name="Caler E."/>
            <person name="Inman J."/>
            <person name="Amedeo P."/>
            <person name="Hass B."/>
            <person name="Wortman J."/>
        </authorList>
    </citation>
    <scope>NUCLEOTIDE SEQUENCE [LARGE SCALE GENOMIC DNA]</scope>
    <source>
        <strain evidence="3">ATCC 50983 / TXsc</strain>
    </source>
</reference>
<dbReference type="InterPro" id="IPR015424">
    <property type="entry name" value="PyrdxlP-dep_Trfase"/>
</dbReference>
<evidence type="ECO:0000259" key="1">
    <source>
        <dbReference type="Pfam" id="PF00266"/>
    </source>
</evidence>